<name>A0A7I7YSP1_9MYCO</name>
<dbReference type="Pfam" id="PF06108">
    <property type="entry name" value="DUF952"/>
    <property type="match status" value="1"/>
</dbReference>
<evidence type="ECO:0008006" key="3">
    <source>
        <dbReference type="Google" id="ProtNLM"/>
    </source>
</evidence>
<evidence type="ECO:0000313" key="1">
    <source>
        <dbReference type="EMBL" id="BBZ44875.1"/>
    </source>
</evidence>
<accession>A0A7I7YSP1</accession>
<dbReference type="Gene3D" id="3.20.170.20">
    <property type="entry name" value="Protein of unknown function DUF952"/>
    <property type="match status" value="1"/>
</dbReference>
<dbReference type="SUPFAM" id="SSF56399">
    <property type="entry name" value="ADP-ribosylation"/>
    <property type="match status" value="1"/>
</dbReference>
<proteinExistence type="predicted"/>
<reference evidence="1 2" key="1">
    <citation type="journal article" date="2019" name="Emerg. Microbes Infect.">
        <title>Comprehensive subspecies identification of 175 nontuberculous mycobacteria species based on 7547 genomic profiles.</title>
        <authorList>
            <person name="Matsumoto Y."/>
            <person name="Kinjo T."/>
            <person name="Motooka D."/>
            <person name="Nabeya D."/>
            <person name="Jung N."/>
            <person name="Uechi K."/>
            <person name="Horii T."/>
            <person name="Iida T."/>
            <person name="Fujita J."/>
            <person name="Nakamura S."/>
        </authorList>
    </citation>
    <scope>NUCLEOTIDE SEQUENCE [LARGE SCALE GENOMIC DNA]</scope>
    <source>
        <strain evidence="1 2">JCM 14742</strain>
    </source>
</reference>
<organism evidence="1 2">
    <name type="scientific">Mycobacterium parmense</name>
    <dbReference type="NCBI Taxonomy" id="185642"/>
    <lineage>
        <taxon>Bacteria</taxon>
        <taxon>Bacillati</taxon>
        <taxon>Actinomycetota</taxon>
        <taxon>Actinomycetes</taxon>
        <taxon>Mycobacteriales</taxon>
        <taxon>Mycobacteriaceae</taxon>
        <taxon>Mycobacterium</taxon>
        <taxon>Mycobacterium simiae complex</taxon>
    </lineage>
</organism>
<sequence>MASPFLRMFTLSDELGFRVVPRSFSGVSFLTGPSRFALSSLGCLSVASPGELLVHLCGSDEWSAARARGEIRPPDGADFIHLSAPGQVHLPANRLFRGRDDLLLLHVEPALLDSPVRWEPGVPTDPEAMLFPHLYGRLPVRAVSRVTAYRPGSDGTFAPLDARGQGLP</sequence>
<gene>
    <name evidence="1" type="ORF">MPRM_21560</name>
</gene>
<dbReference type="InterPro" id="IPR009297">
    <property type="entry name" value="DUF952"/>
</dbReference>
<dbReference type="PANTHER" id="PTHR34129">
    <property type="entry name" value="BLR1139 PROTEIN"/>
    <property type="match status" value="1"/>
</dbReference>
<protein>
    <recommendedName>
        <fullName evidence="3">DUF952 domain-containing protein</fullName>
    </recommendedName>
</protein>
<dbReference type="EMBL" id="AP022614">
    <property type="protein sequence ID" value="BBZ44875.1"/>
    <property type="molecule type" value="Genomic_DNA"/>
</dbReference>
<keyword evidence="2" id="KW-1185">Reference proteome</keyword>
<dbReference type="Proteomes" id="UP000467105">
    <property type="component" value="Chromosome"/>
</dbReference>
<evidence type="ECO:0000313" key="2">
    <source>
        <dbReference type="Proteomes" id="UP000467105"/>
    </source>
</evidence>
<dbReference type="AlphaFoldDB" id="A0A7I7YSP1"/>
<dbReference type="PANTHER" id="PTHR34129:SF1">
    <property type="entry name" value="DUF952 DOMAIN-CONTAINING PROTEIN"/>
    <property type="match status" value="1"/>
</dbReference>